<evidence type="ECO:0000313" key="10">
    <source>
        <dbReference type="Proteomes" id="UP000230750"/>
    </source>
</evidence>
<feature type="compositionally biased region" description="Basic and acidic residues" evidence="6">
    <location>
        <begin position="162"/>
        <end position="172"/>
    </location>
</feature>
<reference evidence="9 10" key="1">
    <citation type="journal article" date="2017" name="PLoS Biol.">
        <title>The sea cucumber genome provides insights into morphological evolution and visceral regeneration.</title>
        <authorList>
            <person name="Zhang X."/>
            <person name="Sun L."/>
            <person name="Yuan J."/>
            <person name="Sun Y."/>
            <person name="Gao Y."/>
            <person name="Zhang L."/>
            <person name="Li S."/>
            <person name="Dai H."/>
            <person name="Hamel J.F."/>
            <person name="Liu C."/>
            <person name="Yu Y."/>
            <person name="Liu S."/>
            <person name="Lin W."/>
            <person name="Guo K."/>
            <person name="Jin S."/>
            <person name="Xu P."/>
            <person name="Storey K.B."/>
            <person name="Huan P."/>
            <person name="Zhang T."/>
            <person name="Zhou Y."/>
            <person name="Zhang J."/>
            <person name="Lin C."/>
            <person name="Li X."/>
            <person name="Xing L."/>
            <person name="Huo D."/>
            <person name="Sun M."/>
            <person name="Wang L."/>
            <person name="Mercier A."/>
            <person name="Li F."/>
            <person name="Yang H."/>
            <person name="Xiang J."/>
        </authorList>
    </citation>
    <scope>NUCLEOTIDE SEQUENCE [LARGE SCALE GENOMIC DNA]</scope>
    <source>
        <strain evidence="9">Shaxun</strain>
        <tissue evidence="9">Muscle</tissue>
    </source>
</reference>
<keyword evidence="5 7" id="KW-0472">Membrane</keyword>
<protein>
    <submittedName>
        <fullName evidence="9">Phosphoinositide 3-kinase regulatory subunit 6</fullName>
    </submittedName>
</protein>
<proteinExistence type="inferred from homology"/>
<evidence type="ECO:0000259" key="8">
    <source>
        <dbReference type="Pfam" id="PF12832"/>
    </source>
</evidence>
<feature type="region of interest" description="Disordered" evidence="6">
    <location>
        <begin position="320"/>
        <end position="344"/>
    </location>
</feature>
<organism evidence="9 10">
    <name type="scientific">Stichopus japonicus</name>
    <name type="common">Sea cucumber</name>
    <dbReference type="NCBI Taxonomy" id="307972"/>
    <lineage>
        <taxon>Eukaryota</taxon>
        <taxon>Metazoa</taxon>
        <taxon>Echinodermata</taxon>
        <taxon>Eleutherozoa</taxon>
        <taxon>Echinozoa</taxon>
        <taxon>Holothuroidea</taxon>
        <taxon>Aspidochirotacea</taxon>
        <taxon>Aspidochirotida</taxon>
        <taxon>Stichopodidae</taxon>
        <taxon>Apostichopus</taxon>
    </lineage>
</organism>
<dbReference type="STRING" id="307972.A0A2G8JCI8"/>
<feature type="transmembrane region" description="Helical" evidence="7">
    <location>
        <begin position="78"/>
        <end position="97"/>
    </location>
</feature>
<dbReference type="InterPro" id="IPR051717">
    <property type="entry name" value="MFS_MFSD6"/>
</dbReference>
<gene>
    <name evidence="9" type="ORF">BSL78_29729</name>
</gene>
<dbReference type="AlphaFoldDB" id="A0A2G8JCI8"/>
<feature type="domain" description="Major facilitator superfamily associated" evidence="8">
    <location>
        <begin position="25"/>
        <end position="239"/>
    </location>
</feature>
<keyword evidence="9" id="KW-0418">Kinase</keyword>
<feature type="transmembrane region" description="Helical" evidence="7">
    <location>
        <begin position="182"/>
        <end position="206"/>
    </location>
</feature>
<evidence type="ECO:0000256" key="4">
    <source>
        <dbReference type="ARBA" id="ARBA00022989"/>
    </source>
</evidence>
<accession>A0A2G8JCI8</accession>
<dbReference type="PANTHER" id="PTHR16172:SF41">
    <property type="entry name" value="MAJOR FACILITATOR SUPERFAMILY DOMAIN-CONTAINING PROTEIN 6-LIKE"/>
    <property type="match status" value="1"/>
</dbReference>
<sequence>MMKVNQAGCSFLTKWSTAFMSLHAAAEGCFTPFIAIYFRQLGLSSSKIGFLLGVRILTGTFFCLFWRHFARKFNKLKVLLVCSVFAAILFRVALSFIPPVSSEFLLEYCADSNHSSSQAKQNHSTTSFDNPPIARSGSLDAEFLSRSLHHPEMSNVKLHSQRRNDDKVDSKTNDSISSSSSIFFITFIVVLFGEMFASSAVHVVRASLYHHLDDTDNLSFFPVAVTICSLSYGISAVAVSERTAPPGLFHPLFVHSESFSALGAVLGYMTSGLLGRIIRFKIVFVVFGIFAASWGAVSLVMMHYFPKKETIQYAQLFRSEGDSGDGDSTSEDWLEKALDEDEEF</sequence>
<name>A0A2G8JCI8_STIJA</name>
<dbReference type="EMBL" id="MRZV01002549">
    <property type="protein sequence ID" value="PIK33454.1"/>
    <property type="molecule type" value="Genomic_DNA"/>
</dbReference>
<evidence type="ECO:0000256" key="7">
    <source>
        <dbReference type="SAM" id="Phobius"/>
    </source>
</evidence>
<dbReference type="Gene3D" id="1.20.1250.20">
    <property type="entry name" value="MFS general substrate transporter like domains"/>
    <property type="match status" value="1"/>
</dbReference>
<feature type="transmembrane region" description="Helical" evidence="7">
    <location>
        <begin position="259"/>
        <end position="275"/>
    </location>
</feature>
<evidence type="ECO:0000256" key="5">
    <source>
        <dbReference type="ARBA" id="ARBA00023136"/>
    </source>
</evidence>
<dbReference type="PANTHER" id="PTHR16172">
    <property type="entry name" value="MAJOR FACILITATOR SUPERFAMILY DOMAIN-CONTAINING PROTEIN 6-LIKE"/>
    <property type="match status" value="1"/>
</dbReference>
<comment type="caution">
    <text evidence="9">The sequence shown here is derived from an EMBL/GenBank/DDBJ whole genome shotgun (WGS) entry which is preliminary data.</text>
</comment>
<evidence type="ECO:0000313" key="9">
    <source>
        <dbReference type="EMBL" id="PIK33454.1"/>
    </source>
</evidence>
<dbReference type="OrthoDB" id="5977485at2759"/>
<dbReference type="Pfam" id="PF12832">
    <property type="entry name" value="MFS_1_like"/>
    <property type="match status" value="1"/>
</dbReference>
<dbReference type="InterPro" id="IPR024989">
    <property type="entry name" value="MFS_assoc_dom"/>
</dbReference>
<comment type="subcellular location">
    <subcellularLocation>
        <location evidence="1">Membrane</location>
        <topology evidence="1">Multi-pass membrane protein</topology>
    </subcellularLocation>
</comment>
<feature type="transmembrane region" description="Helical" evidence="7">
    <location>
        <begin position="48"/>
        <end position="66"/>
    </location>
</feature>
<evidence type="ECO:0000256" key="2">
    <source>
        <dbReference type="ARBA" id="ARBA00005241"/>
    </source>
</evidence>
<keyword evidence="9" id="KW-0808">Transferase</keyword>
<feature type="transmembrane region" description="Helical" evidence="7">
    <location>
        <begin position="218"/>
        <end position="239"/>
    </location>
</feature>
<feature type="transmembrane region" description="Helical" evidence="7">
    <location>
        <begin position="282"/>
        <end position="305"/>
    </location>
</feature>
<dbReference type="GO" id="GO:0016020">
    <property type="term" value="C:membrane"/>
    <property type="evidence" value="ECO:0007669"/>
    <property type="project" value="UniProtKB-SubCell"/>
</dbReference>
<dbReference type="InterPro" id="IPR036259">
    <property type="entry name" value="MFS_trans_sf"/>
</dbReference>
<comment type="similarity">
    <text evidence="2">Belongs to the major facilitator superfamily. MFSD6 family.</text>
</comment>
<keyword evidence="3 7" id="KW-0812">Transmembrane</keyword>
<feature type="region of interest" description="Disordered" evidence="6">
    <location>
        <begin position="155"/>
        <end position="176"/>
    </location>
</feature>
<keyword evidence="4 7" id="KW-1133">Transmembrane helix</keyword>
<feature type="compositionally biased region" description="Acidic residues" evidence="6">
    <location>
        <begin position="322"/>
        <end position="344"/>
    </location>
</feature>
<dbReference type="GO" id="GO:0016301">
    <property type="term" value="F:kinase activity"/>
    <property type="evidence" value="ECO:0007669"/>
    <property type="project" value="UniProtKB-KW"/>
</dbReference>
<keyword evidence="10" id="KW-1185">Reference proteome</keyword>
<evidence type="ECO:0000256" key="3">
    <source>
        <dbReference type="ARBA" id="ARBA00022692"/>
    </source>
</evidence>
<dbReference type="Proteomes" id="UP000230750">
    <property type="component" value="Unassembled WGS sequence"/>
</dbReference>
<evidence type="ECO:0000256" key="1">
    <source>
        <dbReference type="ARBA" id="ARBA00004141"/>
    </source>
</evidence>
<dbReference type="SUPFAM" id="SSF103473">
    <property type="entry name" value="MFS general substrate transporter"/>
    <property type="match status" value="1"/>
</dbReference>
<evidence type="ECO:0000256" key="6">
    <source>
        <dbReference type="SAM" id="MobiDB-lite"/>
    </source>
</evidence>